<sequence>MSIKKTPPHYFGLQEEDPIELKRSISTFNLFIIIGILMNLSFLVSTLFTDNAPLQIYGLMCFLSALIPIPFILSKKFFLAKIFFTLDGMLTIFTGEILHASISGSYIFLFVGYIFIFFNFERNRTKLIIFLYSLNTLFLFLSQTINLPPEILVDNPDYHNQEMKIVLFILAAVYFYLLCKTFFKDYDEALYQSHLLNRKLTKVNQDHKRTNRRLKNALEQVQQLNKIKNQFTSIISHEIRTPLNGIIGLIHCLKEDDTQPKQEIINHLDHSAQTLMALVNEVLDFEKFQNGNMELNPTHINLKNYLQHVFDNHQANLQKKGLEGTVLFSGEIPEFVELDHHRLSQCLNNLISNSIKFTEKGAVNLEVILHHLNEQECHLEFGVRDTGIGIKKEKQANIFLPFQQENNTISSRYGGSGLGLAICKTIIDLMGGNLALQSTPDKGSYFYFVLKLPIPKNISENATPTNKALISSSTFFHHQSILAVDDNPINNLVIKKLLQKYNLNIIFAENGEEAIQKYKKHPEIDLILMDLNMPVMDGYQATAAIRQLNDKIPIIAISATMPSELNKKIIGKGFNAAIIKPFNPADLTDILFQHLEKPELKRIK</sequence>
<dbReference type="SMART" id="SM00448">
    <property type="entry name" value="REC"/>
    <property type="match status" value="1"/>
</dbReference>
<dbReference type="GO" id="GO:0005886">
    <property type="term" value="C:plasma membrane"/>
    <property type="evidence" value="ECO:0007669"/>
    <property type="project" value="TreeGrafter"/>
</dbReference>
<comment type="catalytic activity">
    <reaction evidence="1">
        <text>ATP + protein L-histidine = ADP + protein N-phospho-L-histidine.</text>
        <dbReference type="EC" id="2.7.13.3"/>
    </reaction>
</comment>
<evidence type="ECO:0000256" key="3">
    <source>
        <dbReference type="ARBA" id="ARBA00022553"/>
    </source>
</evidence>
<dbReference type="EC" id="2.7.13.3" evidence="2"/>
<feature type="coiled-coil region" evidence="7">
    <location>
        <begin position="197"/>
        <end position="227"/>
    </location>
</feature>
<comment type="caution">
    <text evidence="11">The sequence shown here is derived from an EMBL/GenBank/DDBJ whole genome shotgun (WGS) entry which is preliminary data.</text>
</comment>
<dbReference type="InterPro" id="IPR004358">
    <property type="entry name" value="Sig_transdc_His_kin-like_C"/>
</dbReference>
<feature type="domain" description="Response regulatory" evidence="10">
    <location>
        <begin position="480"/>
        <end position="595"/>
    </location>
</feature>
<dbReference type="AlphaFoldDB" id="A0AAN4VZC7"/>
<dbReference type="Pfam" id="PF02518">
    <property type="entry name" value="HATPase_c"/>
    <property type="match status" value="1"/>
</dbReference>
<dbReference type="SMART" id="SM00388">
    <property type="entry name" value="HisKA"/>
    <property type="match status" value="1"/>
</dbReference>
<dbReference type="InterPro" id="IPR036097">
    <property type="entry name" value="HisK_dim/P_sf"/>
</dbReference>
<evidence type="ECO:0000256" key="1">
    <source>
        <dbReference type="ARBA" id="ARBA00000085"/>
    </source>
</evidence>
<gene>
    <name evidence="11" type="ORF">PEDI_34160</name>
</gene>
<dbReference type="InterPro" id="IPR003661">
    <property type="entry name" value="HisK_dim/P_dom"/>
</dbReference>
<dbReference type="CDD" id="cd00082">
    <property type="entry name" value="HisKA"/>
    <property type="match status" value="1"/>
</dbReference>
<keyword evidence="12" id="KW-1185">Reference proteome</keyword>
<dbReference type="PANTHER" id="PTHR43047">
    <property type="entry name" value="TWO-COMPONENT HISTIDINE PROTEIN KINASE"/>
    <property type="match status" value="1"/>
</dbReference>
<feature type="domain" description="Histidine kinase" evidence="9">
    <location>
        <begin position="234"/>
        <end position="454"/>
    </location>
</feature>
<proteinExistence type="predicted"/>
<protein>
    <recommendedName>
        <fullName evidence="2">histidine kinase</fullName>
        <ecNumber evidence="2">2.7.13.3</ecNumber>
    </recommendedName>
</protein>
<dbReference type="GO" id="GO:0000155">
    <property type="term" value="F:phosphorelay sensor kinase activity"/>
    <property type="evidence" value="ECO:0007669"/>
    <property type="project" value="InterPro"/>
</dbReference>
<dbReference type="GO" id="GO:0009927">
    <property type="term" value="F:histidine phosphotransfer kinase activity"/>
    <property type="evidence" value="ECO:0007669"/>
    <property type="project" value="TreeGrafter"/>
</dbReference>
<dbReference type="InterPro" id="IPR001789">
    <property type="entry name" value="Sig_transdc_resp-reg_receiver"/>
</dbReference>
<dbReference type="InterPro" id="IPR036890">
    <property type="entry name" value="HATPase_C_sf"/>
</dbReference>
<organism evidence="11 12">
    <name type="scientific">Persicobacter diffluens</name>
    <dbReference type="NCBI Taxonomy" id="981"/>
    <lineage>
        <taxon>Bacteria</taxon>
        <taxon>Pseudomonadati</taxon>
        <taxon>Bacteroidota</taxon>
        <taxon>Cytophagia</taxon>
        <taxon>Cytophagales</taxon>
        <taxon>Persicobacteraceae</taxon>
        <taxon>Persicobacter</taxon>
    </lineage>
</organism>
<dbReference type="PROSITE" id="PS50110">
    <property type="entry name" value="RESPONSE_REGULATORY"/>
    <property type="match status" value="1"/>
</dbReference>
<dbReference type="SUPFAM" id="SSF52172">
    <property type="entry name" value="CheY-like"/>
    <property type="match status" value="1"/>
</dbReference>
<keyword evidence="7" id="KW-0175">Coiled coil</keyword>
<feature type="transmembrane region" description="Helical" evidence="8">
    <location>
        <begin position="54"/>
        <end position="73"/>
    </location>
</feature>
<dbReference type="SUPFAM" id="SSF55874">
    <property type="entry name" value="ATPase domain of HSP90 chaperone/DNA topoisomerase II/histidine kinase"/>
    <property type="match status" value="1"/>
</dbReference>
<dbReference type="CDD" id="cd16922">
    <property type="entry name" value="HATPase_EvgS-ArcB-TorS-like"/>
    <property type="match status" value="1"/>
</dbReference>
<dbReference type="CDD" id="cd17546">
    <property type="entry name" value="REC_hyHK_CKI1_RcsC-like"/>
    <property type="match status" value="1"/>
</dbReference>
<evidence type="ECO:0000259" key="9">
    <source>
        <dbReference type="PROSITE" id="PS50109"/>
    </source>
</evidence>
<evidence type="ECO:0000256" key="6">
    <source>
        <dbReference type="PROSITE-ProRule" id="PRU00169"/>
    </source>
</evidence>
<evidence type="ECO:0000256" key="4">
    <source>
        <dbReference type="ARBA" id="ARBA00022679"/>
    </source>
</evidence>
<dbReference type="PANTHER" id="PTHR43047:SF66">
    <property type="entry name" value="HISKA"/>
    <property type="match status" value="1"/>
</dbReference>
<feature type="transmembrane region" description="Helical" evidence="8">
    <location>
        <begin position="165"/>
        <end position="183"/>
    </location>
</feature>
<dbReference type="SUPFAM" id="SSF47384">
    <property type="entry name" value="Homodimeric domain of signal transducing histidine kinase"/>
    <property type="match status" value="1"/>
</dbReference>
<dbReference type="RefSeq" id="WP_338238095.1">
    <property type="nucleotide sequence ID" value="NZ_BQKE01000002.1"/>
</dbReference>
<evidence type="ECO:0000256" key="8">
    <source>
        <dbReference type="SAM" id="Phobius"/>
    </source>
</evidence>
<dbReference type="EMBL" id="BQKE01000002">
    <property type="protein sequence ID" value="GJM62864.1"/>
    <property type="molecule type" value="Genomic_DNA"/>
</dbReference>
<dbReference type="PROSITE" id="PS50109">
    <property type="entry name" value="HIS_KIN"/>
    <property type="match status" value="1"/>
</dbReference>
<dbReference type="Proteomes" id="UP001310022">
    <property type="component" value="Unassembled WGS sequence"/>
</dbReference>
<keyword evidence="8" id="KW-1133">Transmembrane helix</keyword>
<keyword evidence="5" id="KW-0418">Kinase</keyword>
<evidence type="ECO:0000259" key="10">
    <source>
        <dbReference type="PROSITE" id="PS50110"/>
    </source>
</evidence>
<dbReference type="Pfam" id="PF00072">
    <property type="entry name" value="Response_reg"/>
    <property type="match status" value="1"/>
</dbReference>
<evidence type="ECO:0000313" key="12">
    <source>
        <dbReference type="Proteomes" id="UP001310022"/>
    </source>
</evidence>
<dbReference type="InterPro" id="IPR003594">
    <property type="entry name" value="HATPase_dom"/>
</dbReference>
<feature type="transmembrane region" description="Helical" evidence="8">
    <location>
        <begin position="127"/>
        <end position="145"/>
    </location>
</feature>
<dbReference type="FunFam" id="3.30.565.10:FF:000010">
    <property type="entry name" value="Sensor histidine kinase RcsC"/>
    <property type="match status" value="1"/>
</dbReference>
<dbReference type="InterPro" id="IPR005467">
    <property type="entry name" value="His_kinase_dom"/>
</dbReference>
<reference evidence="11 12" key="1">
    <citation type="submission" date="2021-12" db="EMBL/GenBank/DDBJ databases">
        <title>Genome sequencing of bacteria with rrn-lacking chromosome and rrn-plasmid.</title>
        <authorList>
            <person name="Anda M."/>
            <person name="Iwasaki W."/>
        </authorList>
    </citation>
    <scope>NUCLEOTIDE SEQUENCE [LARGE SCALE GENOMIC DNA]</scope>
    <source>
        <strain evidence="11 12">NBRC 15940</strain>
    </source>
</reference>
<feature type="modified residue" description="4-aspartylphosphate" evidence="6">
    <location>
        <position position="530"/>
    </location>
</feature>
<feature type="transmembrane region" description="Helical" evidence="8">
    <location>
        <begin position="28"/>
        <end position="48"/>
    </location>
</feature>
<keyword evidence="8" id="KW-0472">Membrane</keyword>
<evidence type="ECO:0000256" key="2">
    <source>
        <dbReference type="ARBA" id="ARBA00012438"/>
    </source>
</evidence>
<feature type="transmembrane region" description="Helical" evidence="8">
    <location>
        <begin position="104"/>
        <end position="120"/>
    </location>
</feature>
<dbReference type="Pfam" id="PF00512">
    <property type="entry name" value="HisKA"/>
    <property type="match status" value="1"/>
</dbReference>
<keyword evidence="3 6" id="KW-0597">Phosphoprotein</keyword>
<dbReference type="Gene3D" id="3.40.50.2300">
    <property type="match status" value="1"/>
</dbReference>
<evidence type="ECO:0000256" key="7">
    <source>
        <dbReference type="SAM" id="Coils"/>
    </source>
</evidence>
<evidence type="ECO:0000256" key="5">
    <source>
        <dbReference type="ARBA" id="ARBA00022777"/>
    </source>
</evidence>
<dbReference type="SMART" id="SM00387">
    <property type="entry name" value="HATPase_c"/>
    <property type="match status" value="1"/>
</dbReference>
<dbReference type="Gene3D" id="3.30.565.10">
    <property type="entry name" value="Histidine kinase-like ATPase, C-terminal domain"/>
    <property type="match status" value="1"/>
</dbReference>
<dbReference type="PRINTS" id="PR00344">
    <property type="entry name" value="BCTRLSENSOR"/>
</dbReference>
<dbReference type="Gene3D" id="1.10.287.130">
    <property type="match status" value="1"/>
</dbReference>
<keyword evidence="8" id="KW-0812">Transmembrane</keyword>
<dbReference type="InterPro" id="IPR011006">
    <property type="entry name" value="CheY-like_superfamily"/>
</dbReference>
<name>A0AAN4VZC7_9BACT</name>
<evidence type="ECO:0000313" key="11">
    <source>
        <dbReference type="EMBL" id="GJM62864.1"/>
    </source>
</evidence>
<accession>A0AAN4VZC7</accession>
<keyword evidence="4" id="KW-0808">Transferase</keyword>